<dbReference type="EMBL" id="JAGIKZ010000029">
    <property type="protein sequence ID" value="MBP2242906.1"/>
    <property type="molecule type" value="Genomic_DNA"/>
</dbReference>
<reference evidence="1 2" key="1">
    <citation type="submission" date="2021-03" db="EMBL/GenBank/DDBJ databases">
        <title>Genomic Encyclopedia of Type Strains, Phase IV (KMG-IV): sequencing the most valuable type-strain genomes for metagenomic binning, comparative biology and taxonomic classification.</title>
        <authorList>
            <person name="Goeker M."/>
        </authorList>
    </citation>
    <scope>NUCLEOTIDE SEQUENCE [LARGE SCALE GENOMIC DNA]</scope>
    <source>
        <strain evidence="1 2">DSM 26675</strain>
    </source>
</reference>
<protein>
    <submittedName>
        <fullName evidence="1">Uncharacterized protein</fullName>
    </submittedName>
</protein>
<comment type="caution">
    <text evidence="1">The sequence shown here is derived from an EMBL/GenBank/DDBJ whole genome shotgun (WGS) entry which is preliminary data.</text>
</comment>
<keyword evidence="2" id="KW-1185">Reference proteome</keyword>
<sequence length="60" mass="6776">MPKNASINREKSIDNCFETIRLYRSRMPPRAGNTAGAIPFTEAGKKSVDEILGHQPDKWM</sequence>
<gene>
    <name evidence="1" type="ORF">J2Z40_003488</name>
</gene>
<name>A0ABS4RKH3_9BACI</name>
<evidence type="ECO:0000313" key="2">
    <source>
        <dbReference type="Proteomes" id="UP001519293"/>
    </source>
</evidence>
<organism evidence="1 2">
    <name type="scientific">Cytobacillus eiseniae</name>
    <dbReference type="NCBI Taxonomy" id="762947"/>
    <lineage>
        <taxon>Bacteria</taxon>
        <taxon>Bacillati</taxon>
        <taxon>Bacillota</taxon>
        <taxon>Bacilli</taxon>
        <taxon>Bacillales</taxon>
        <taxon>Bacillaceae</taxon>
        <taxon>Cytobacillus</taxon>
    </lineage>
</organism>
<proteinExistence type="predicted"/>
<accession>A0ABS4RKH3</accession>
<evidence type="ECO:0000313" key="1">
    <source>
        <dbReference type="EMBL" id="MBP2242906.1"/>
    </source>
</evidence>
<dbReference type="Proteomes" id="UP001519293">
    <property type="component" value="Unassembled WGS sequence"/>
</dbReference>
<dbReference type="RefSeq" id="WP_066391985.1">
    <property type="nucleotide sequence ID" value="NZ_JAGIKZ010000029.1"/>
</dbReference>